<dbReference type="InterPro" id="IPR033504">
    <property type="entry name" value="ALS"/>
</dbReference>
<dbReference type="PANTHER" id="PTHR33793">
    <property type="entry name" value="ALPHA-AGGLUTININ"/>
    <property type="match status" value="1"/>
</dbReference>
<organism evidence="5 6">
    <name type="scientific">Cyberlindnera fabianii</name>
    <name type="common">Yeast</name>
    <name type="synonym">Hansenula fabianii</name>
    <dbReference type="NCBI Taxonomy" id="36022"/>
    <lineage>
        <taxon>Eukaryota</taxon>
        <taxon>Fungi</taxon>
        <taxon>Dikarya</taxon>
        <taxon>Ascomycota</taxon>
        <taxon>Saccharomycotina</taxon>
        <taxon>Saccharomycetes</taxon>
        <taxon>Phaffomycetales</taxon>
        <taxon>Phaffomycetaceae</taxon>
        <taxon>Cyberlindnera</taxon>
    </lineage>
</organism>
<keyword evidence="3" id="KW-0732">Signal</keyword>
<dbReference type="GO" id="GO:0007155">
    <property type="term" value="P:cell adhesion"/>
    <property type="evidence" value="ECO:0007669"/>
    <property type="project" value="InterPro"/>
</dbReference>
<evidence type="ECO:0000313" key="5">
    <source>
        <dbReference type="EMBL" id="ONH68690.1"/>
    </source>
</evidence>
<dbReference type="AlphaFoldDB" id="A0A1V2LAA8"/>
<dbReference type="InterPro" id="IPR024672">
    <property type="entry name" value="Agglutinin-like_N"/>
</dbReference>
<protein>
    <submittedName>
        <fullName evidence="5">Alpha-agglutinin</fullName>
    </submittedName>
</protein>
<comment type="caution">
    <text evidence="5">The sequence shown here is derived from an EMBL/GenBank/DDBJ whole genome shotgun (WGS) entry which is preliminary data.</text>
</comment>
<feature type="chain" id="PRO_5012798776" evidence="3">
    <location>
        <begin position="20"/>
        <end position="839"/>
    </location>
</feature>
<dbReference type="Proteomes" id="UP000189513">
    <property type="component" value="Unassembled WGS sequence"/>
</dbReference>
<dbReference type="Pfam" id="PF11766">
    <property type="entry name" value="Candida_ALS_N"/>
    <property type="match status" value="1"/>
</dbReference>
<reference evidence="6" key="1">
    <citation type="journal article" date="2017" name="Genome Announc.">
        <title>Genome sequences of Cyberlindnera fabianii 65, Pichia kudriavzevii 129, and Saccharomyces cerevisiae 131 isolated from fermented masau fruits in Zimbabwe.</title>
        <authorList>
            <person name="van Rijswijck I.M.H."/>
            <person name="Derks M.F.L."/>
            <person name="Abee T."/>
            <person name="de Ridder D."/>
            <person name="Smid E.J."/>
        </authorList>
    </citation>
    <scope>NUCLEOTIDE SEQUENCE [LARGE SCALE GENOMIC DNA]</scope>
    <source>
        <strain evidence="6">65</strain>
    </source>
</reference>
<evidence type="ECO:0000256" key="1">
    <source>
        <dbReference type="ARBA" id="ARBA00022737"/>
    </source>
</evidence>
<feature type="signal peptide" evidence="3">
    <location>
        <begin position="1"/>
        <end position="19"/>
    </location>
</feature>
<dbReference type="Gene3D" id="2.60.40.2430">
    <property type="entry name" value="Agglutinin-like protein, N-terminal domain, N2 subdomain"/>
    <property type="match status" value="1"/>
</dbReference>
<name>A0A1V2LAA8_CYBFA</name>
<dbReference type="Gene3D" id="2.60.40.1280">
    <property type="match status" value="1"/>
</dbReference>
<feature type="region of interest" description="Disordered" evidence="2">
    <location>
        <begin position="609"/>
        <end position="682"/>
    </location>
</feature>
<dbReference type="SMART" id="SM01056">
    <property type="entry name" value="Candida_ALS_N"/>
    <property type="match status" value="1"/>
</dbReference>
<evidence type="ECO:0000259" key="4">
    <source>
        <dbReference type="SMART" id="SM01056"/>
    </source>
</evidence>
<evidence type="ECO:0000313" key="6">
    <source>
        <dbReference type="Proteomes" id="UP000189513"/>
    </source>
</evidence>
<sequence>MMNFCYVLSFFLLSHLVSATDFFTSLKLTSTNANSALDMWETTLGFSLSEIKAGTTYTLDMPYIYRVKFDGTESVLYAKVDGTNVIECTVTQGSYIMDHSTLSCTVLEAAESFKALDGSLKFYVLFSTGGSAHAVEIAASTHWSAGENTVTWGDLSTTVTFAPVETNLGLYLKAHTTGYGSAENYLLFPECGSDGSVSITYDATVDGQGEIDCSLVEVHVSNEFNDFMYPTSYGSNDNLFLSCSDNTVSIVFMGVPAGSRVWVTSWQYQSISDMYFKNIVEYDLTCDSGSTSGTTTQSITVTNNEAEGIAIPLYLTTEPWGGCSTALSTTIHGSVGTVAVLTPTSQCPVTSSSSSIPEPTTLTTTRTSTWTEAYGTTTTESYPSTTGDLTITVDVNLPGPTTTTTTRTFTWSESYATTTTEPYSSTTGDLTITVDVQLPKPTTLTTTRTSTWTETYSTTTTEPYSSTTGDLTITVDVNVPASSSKTSVVSSSVRQPVTTTTTLTYTWIETYETTTTEPYPSTTGDLTITVDVLIPELTSSFDEPITLTTTRTSTWTETYETTTTEPYSSTTGDLTITVDVNVPAPYTETTEASSSETFLETTTLAPAESTFYVPTTSETPVSSASTVESSSEVAVESSSEVPVHSSSEIPIESSSEVPVESSSEVPVESTSEASAVSSSDIYVTSPSSESLTVSSSIDTVTPIVTITTITTNNITQTTLTTVYPSASSFTGTFTSISPEQPEENEEDLSSSTPVTIATTEDQSVYTTTTAVPSSEVTSFSDSDSTITITNAVTISINTDEAVTTSDLATTPDISTYAGSGNVLKCVSSFFCAALLIVVM</sequence>
<proteinExistence type="predicted"/>
<dbReference type="STRING" id="36022.A0A1V2LAA8"/>
<dbReference type="InterPro" id="IPR043063">
    <property type="entry name" value="Agglutinin-like_N_N2"/>
</dbReference>
<dbReference type="OMA" id="IIIHVET"/>
<keyword evidence="6" id="KW-1185">Reference proteome</keyword>
<dbReference type="VEuPathDB" id="FungiDB:BON22_0978"/>
<feature type="domain" description="Agglutinin-like protein N-terminal" evidence="4">
    <location>
        <begin position="45"/>
        <end position="286"/>
    </location>
</feature>
<feature type="compositionally biased region" description="Low complexity" evidence="2">
    <location>
        <begin position="613"/>
        <end position="682"/>
    </location>
</feature>
<evidence type="ECO:0000256" key="3">
    <source>
        <dbReference type="SAM" id="SignalP"/>
    </source>
</evidence>
<evidence type="ECO:0000256" key="2">
    <source>
        <dbReference type="SAM" id="MobiDB-lite"/>
    </source>
</evidence>
<dbReference type="PANTHER" id="PTHR33793:SF2">
    <property type="entry name" value="AGGLUTININ-LIKE PROTEIN 6"/>
    <property type="match status" value="1"/>
</dbReference>
<keyword evidence="1" id="KW-0677">Repeat</keyword>
<dbReference type="InterPro" id="IPR011252">
    <property type="entry name" value="Fibrogen-bd_dom1"/>
</dbReference>
<accession>A0A1V2LAA8</accession>
<dbReference type="EMBL" id="MPUK01000002">
    <property type="protein sequence ID" value="ONH68690.1"/>
    <property type="molecule type" value="Genomic_DNA"/>
</dbReference>
<gene>
    <name evidence="5" type="ORF">BON22_0978</name>
</gene>